<dbReference type="Proteomes" id="UP001642464">
    <property type="component" value="Unassembled WGS sequence"/>
</dbReference>
<dbReference type="Pfam" id="PF00849">
    <property type="entry name" value="PseudoU_synth_2"/>
    <property type="match status" value="1"/>
</dbReference>
<evidence type="ECO:0000259" key="2">
    <source>
        <dbReference type="Pfam" id="PF00849"/>
    </source>
</evidence>
<comment type="caution">
    <text evidence="3">The sequence shown here is derived from an EMBL/GenBank/DDBJ whole genome shotgun (WGS) entry which is preliminary data.</text>
</comment>
<dbReference type="InterPro" id="IPR050188">
    <property type="entry name" value="RluA_PseudoU_synthase"/>
</dbReference>
<keyword evidence="4" id="KW-1185">Reference proteome</keyword>
<proteinExistence type="inferred from homology"/>
<dbReference type="InterPro" id="IPR006145">
    <property type="entry name" value="PsdUridine_synth_RsuA/RluA"/>
</dbReference>
<dbReference type="SUPFAM" id="SSF55120">
    <property type="entry name" value="Pseudouridine synthase"/>
    <property type="match status" value="1"/>
</dbReference>
<feature type="domain" description="Pseudouridine synthase RsuA/RluA-like" evidence="2">
    <location>
        <begin position="93"/>
        <end position="262"/>
    </location>
</feature>
<name>A0ABP0LCY8_9DINO</name>
<evidence type="ECO:0000313" key="3">
    <source>
        <dbReference type="EMBL" id="CAK9036617.1"/>
    </source>
</evidence>
<accession>A0ABP0LCY8</accession>
<reference evidence="3 4" key="1">
    <citation type="submission" date="2024-02" db="EMBL/GenBank/DDBJ databases">
        <authorList>
            <person name="Chen Y."/>
            <person name="Shah S."/>
            <person name="Dougan E. K."/>
            <person name="Thang M."/>
            <person name="Chan C."/>
        </authorList>
    </citation>
    <scope>NUCLEOTIDE SEQUENCE [LARGE SCALE GENOMIC DNA]</scope>
</reference>
<dbReference type="PANTHER" id="PTHR21600:SF87">
    <property type="entry name" value="RNA PSEUDOURIDYLATE SYNTHASE DOMAIN-CONTAINING PROTEIN 1"/>
    <property type="match status" value="1"/>
</dbReference>
<dbReference type="PANTHER" id="PTHR21600">
    <property type="entry name" value="MITOCHONDRIAL RNA PSEUDOURIDINE SYNTHASE"/>
    <property type="match status" value="1"/>
</dbReference>
<dbReference type="EMBL" id="CAXAMM010015557">
    <property type="protein sequence ID" value="CAK9036617.1"/>
    <property type="molecule type" value="Genomic_DNA"/>
</dbReference>
<evidence type="ECO:0000313" key="4">
    <source>
        <dbReference type="Proteomes" id="UP001642464"/>
    </source>
</evidence>
<comment type="similarity">
    <text evidence="1">Belongs to the pseudouridine synthase RluA family.</text>
</comment>
<organism evidence="3 4">
    <name type="scientific">Durusdinium trenchii</name>
    <dbReference type="NCBI Taxonomy" id="1381693"/>
    <lineage>
        <taxon>Eukaryota</taxon>
        <taxon>Sar</taxon>
        <taxon>Alveolata</taxon>
        <taxon>Dinophyceae</taxon>
        <taxon>Suessiales</taxon>
        <taxon>Symbiodiniaceae</taxon>
        <taxon>Durusdinium</taxon>
    </lineage>
</organism>
<dbReference type="CDD" id="cd02869">
    <property type="entry name" value="PseudoU_synth_RluA_like"/>
    <property type="match status" value="1"/>
</dbReference>
<evidence type="ECO:0000256" key="1">
    <source>
        <dbReference type="ARBA" id="ARBA00010876"/>
    </source>
</evidence>
<dbReference type="InterPro" id="IPR020103">
    <property type="entry name" value="PsdUridine_synth_cat_dom_sf"/>
</dbReference>
<sequence length="313" mass="35322">MSTSLMAVEELVLRALESWGSTSLQSDFEEMCAAWPRLVQQRHEDVQARLAQLEFLIRAECLSTSKCLELLRSQPRSLGDYRVKRLWEHPTGLVAVNKPFDMRIDLPKDGGRHWEEELTVADWFTANFPKEKVRFCHQLDHATSGVLLMATNKAAGRVGSQLFEKRRVQKHYLALVLNHPPWSGEVHLAERLTDGAGFARRVASKDEQGEEAETVAEVLKLGYWPKRGSGSHPCSRPALPVALLRLRLLTGRRHQIRVHLSAAGFPILGDDTYGGNPWNDRAGSYRMFLHSHQLVPGRLRHVVGGEEFLSVAL</sequence>
<dbReference type="Gene3D" id="3.30.2350.10">
    <property type="entry name" value="Pseudouridine synthase"/>
    <property type="match status" value="1"/>
</dbReference>
<protein>
    <submittedName>
        <fullName evidence="3">RNA pseudouridylate synthase domain-containing protein 1 (Ribosomal large subunit pseudouridine synthase C-like protein)</fullName>
    </submittedName>
</protein>
<gene>
    <name evidence="3" type="ORF">SCF082_LOCUS21800</name>
</gene>